<dbReference type="Proteomes" id="UP000285236">
    <property type="component" value="Unassembled WGS sequence"/>
</dbReference>
<evidence type="ECO:0000313" key="3">
    <source>
        <dbReference type="Proteomes" id="UP000285236"/>
    </source>
</evidence>
<dbReference type="GO" id="GO:0003677">
    <property type="term" value="F:DNA binding"/>
    <property type="evidence" value="ECO:0007669"/>
    <property type="project" value="InterPro"/>
</dbReference>
<feature type="non-terminal residue" evidence="2">
    <location>
        <position position="122"/>
    </location>
</feature>
<gene>
    <name evidence="2" type="ORF">DWW35_16250</name>
</gene>
<dbReference type="GO" id="GO:0006313">
    <property type="term" value="P:DNA transposition"/>
    <property type="evidence" value="ECO:0007669"/>
    <property type="project" value="InterPro"/>
</dbReference>
<dbReference type="InterPro" id="IPR002525">
    <property type="entry name" value="Transp_IS110-like_N"/>
</dbReference>
<dbReference type="GO" id="GO:0004803">
    <property type="term" value="F:transposase activity"/>
    <property type="evidence" value="ECO:0007669"/>
    <property type="project" value="InterPro"/>
</dbReference>
<reference evidence="2 3" key="1">
    <citation type="submission" date="2018-08" db="EMBL/GenBank/DDBJ databases">
        <title>A genome reference for cultivated species of the human gut microbiota.</title>
        <authorList>
            <person name="Zou Y."/>
            <person name="Xue W."/>
            <person name="Luo G."/>
        </authorList>
    </citation>
    <scope>NUCLEOTIDE SEQUENCE [LARGE SCALE GENOMIC DNA]</scope>
    <source>
        <strain evidence="2 3">AF15-25</strain>
    </source>
</reference>
<sequence>MAKEKFDVSFFDLTSKKVSNHPSHKVVKNNFKSIGRFLETLPSDAVLVAEHTGVYGDTLLKCCMDSNVKIAFVGGYVIHRYRATPDRAKTDVLDCALLRDFGERYPDKLKYKTFPEEALYEL</sequence>
<evidence type="ECO:0000313" key="2">
    <source>
        <dbReference type="EMBL" id="RGU86793.1"/>
    </source>
</evidence>
<dbReference type="EMBL" id="QRYP01000143">
    <property type="protein sequence ID" value="RGU86793.1"/>
    <property type="molecule type" value="Genomic_DNA"/>
</dbReference>
<dbReference type="RefSeq" id="WP_182000970.1">
    <property type="nucleotide sequence ID" value="NZ_QRYP01000143.1"/>
</dbReference>
<organism evidence="2 3">
    <name type="scientific">Segatella copri</name>
    <dbReference type="NCBI Taxonomy" id="165179"/>
    <lineage>
        <taxon>Bacteria</taxon>
        <taxon>Pseudomonadati</taxon>
        <taxon>Bacteroidota</taxon>
        <taxon>Bacteroidia</taxon>
        <taxon>Bacteroidales</taxon>
        <taxon>Prevotellaceae</taxon>
        <taxon>Segatella</taxon>
    </lineage>
</organism>
<accession>A0AA92TNU2</accession>
<proteinExistence type="predicted"/>
<protein>
    <submittedName>
        <fullName evidence="2">IS110 family transposase</fullName>
    </submittedName>
</protein>
<name>A0AA92TNU2_9BACT</name>
<evidence type="ECO:0000259" key="1">
    <source>
        <dbReference type="Pfam" id="PF01548"/>
    </source>
</evidence>
<feature type="domain" description="Transposase IS110-like N-terminal" evidence="1">
    <location>
        <begin position="2"/>
        <end position="122"/>
    </location>
</feature>
<comment type="caution">
    <text evidence="2">The sequence shown here is derived from an EMBL/GenBank/DDBJ whole genome shotgun (WGS) entry which is preliminary data.</text>
</comment>
<dbReference type="AlphaFoldDB" id="A0AA92TNU2"/>
<dbReference type="Pfam" id="PF01548">
    <property type="entry name" value="DEDD_Tnp_IS110"/>
    <property type="match status" value="1"/>
</dbReference>